<dbReference type="EMBL" id="MNPL01007040">
    <property type="protein sequence ID" value="OQR74986.1"/>
    <property type="molecule type" value="Genomic_DNA"/>
</dbReference>
<feature type="region of interest" description="Disordered" evidence="1">
    <location>
        <begin position="1"/>
        <end position="21"/>
    </location>
</feature>
<protein>
    <submittedName>
        <fullName evidence="2">Uncharacterized protein</fullName>
    </submittedName>
</protein>
<evidence type="ECO:0000256" key="1">
    <source>
        <dbReference type="SAM" id="MobiDB-lite"/>
    </source>
</evidence>
<proteinExistence type="predicted"/>
<reference evidence="2 3" key="1">
    <citation type="journal article" date="2017" name="Gigascience">
        <title>Draft genome of the honey bee ectoparasitic mite, Tropilaelaps mercedesae, is shaped by the parasitic life history.</title>
        <authorList>
            <person name="Dong X."/>
            <person name="Armstrong S.D."/>
            <person name="Xia D."/>
            <person name="Makepeace B.L."/>
            <person name="Darby A.C."/>
            <person name="Kadowaki T."/>
        </authorList>
    </citation>
    <scope>NUCLEOTIDE SEQUENCE [LARGE SCALE GENOMIC DNA]</scope>
    <source>
        <strain evidence="2">Wuxi-XJTLU</strain>
    </source>
</reference>
<organism evidence="2 3">
    <name type="scientific">Tropilaelaps mercedesae</name>
    <dbReference type="NCBI Taxonomy" id="418985"/>
    <lineage>
        <taxon>Eukaryota</taxon>
        <taxon>Metazoa</taxon>
        <taxon>Ecdysozoa</taxon>
        <taxon>Arthropoda</taxon>
        <taxon>Chelicerata</taxon>
        <taxon>Arachnida</taxon>
        <taxon>Acari</taxon>
        <taxon>Parasitiformes</taxon>
        <taxon>Mesostigmata</taxon>
        <taxon>Gamasina</taxon>
        <taxon>Dermanyssoidea</taxon>
        <taxon>Laelapidae</taxon>
        <taxon>Tropilaelaps</taxon>
    </lineage>
</organism>
<evidence type="ECO:0000313" key="2">
    <source>
        <dbReference type="EMBL" id="OQR74986.1"/>
    </source>
</evidence>
<sequence>MRNSDPLVWDQRPAEHSATAIEDDRRAAKSYPVIGIAGKTEEICYNLPSVVLSTSDPSTSETAVRPSDAFEAILSRTQRKHRSLATHSRSFDVRDAVAIYRDWA</sequence>
<gene>
    <name evidence="2" type="ORF">BIW11_08717</name>
</gene>
<name>A0A1V9XND8_9ACAR</name>
<evidence type="ECO:0000313" key="3">
    <source>
        <dbReference type="Proteomes" id="UP000192247"/>
    </source>
</evidence>
<dbReference type="AlphaFoldDB" id="A0A1V9XND8"/>
<accession>A0A1V9XND8</accession>
<comment type="caution">
    <text evidence="2">The sequence shown here is derived from an EMBL/GenBank/DDBJ whole genome shotgun (WGS) entry which is preliminary data.</text>
</comment>
<dbReference type="Proteomes" id="UP000192247">
    <property type="component" value="Unassembled WGS sequence"/>
</dbReference>
<keyword evidence="3" id="KW-1185">Reference proteome</keyword>
<dbReference type="InParanoid" id="A0A1V9XND8"/>